<feature type="region of interest" description="Disordered" evidence="1">
    <location>
        <begin position="33"/>
        <end position="61"/>
    </location>
</feature>
<evidence type="ECO:0000313" key="3">
    <source>
        <dbReference type="Proteomes" id="UP000653411"/>
    </source>
</evidence>
<keyword evidence="3" id="KW-1185">Reference proteome</keyword>
<name>A0A917XBE8_9ACTN</name>
<feature type="region of interest" description="Disordered" evidence="1">
    <location>
        <begin position="1"/>
        <end position="20"/>
    </location>
</feature>
<organism evidence="2 3">
    <name type="scientific">Streptomyces fuscichromogenes</name>
    <dbReference type="NCBI Taxonomy" id="1324013"/>
    <lineage>
        <taxon>Bacteria</taxon>
        <taxon>Bacillati</taxon>
        <taxon>Actinomycetota</taxon>
        <taxon>Actinomycetes</taxon>
        <taxon>Kitasatosporales</taxon>
        <taxon>Streptomycetaceae</taxon>
        <taxon>Streptomyces</taxon>
    </lineage>
</organism>
<sequence>MADTPPTPSPLEFIETGPDGGWCDARTGLCTTAAGSEVPLPEGEDAGPQAGARSTPSSPPV</sequence>
<feature type="compositionally biased region" description="Polar residues" evidence="1">
    <location>
        <begin position="52"/>
        <end position="61"/>
    </location>
</feature>
<evidence type="ECO:0000313" key="2">
    <source>
        <dbReference type="EMBL" id="GGN02113.1"/>
    </source>
</evidence>
<evidence type="ECO:0000256" key="1">
    <source>
        <dbReference type="SAM" id="MobiDB-lite"/>
    </source>
</evidence>
<dbReference type="RefSeq" id="WP_189262690.1">
    <property type="nucleotide sequence ID" value="NZ_BMML01000005.1"/>
</dbReference>
<dbReference type="AlphaFoldDB" id="A0A917XBE8"/>
<reference evidence="2" key="2">
    <citation type="submission" date="2020-09" db="EMBL/GenBank/DDBJ databases">
        <authorList>
            <person name="Sun Q."/>
            <person name="Zhou Y."/>
        </authorList>
    </citation>
    <scope>NUCLEOTIDE SEQUENCE</scope>
    <source>
        <strain evidence="2">CGMCC 4.7110</strain>
    </source>
</reference>
<accession>A0A917XBE8</accession>
<gene>
    <name evidence="2" type="ORF">GCM10011578_024390</name>
</gene>
<dbReference type="Proteomes" id="UP000653411">
    <property type="component" value="Unassembled WGS sequence"/>
</dbReference>
<proteinExistence type="predicted"/>
<dbReference type="EMBL" id="BMML01000005">
    <property type="protein sequence ID" value="GGN02113.1"/>
    <property type="molecule type" value="Genomic_DNA"/>
</dbReference>
<comment type="caution">
    <text evidence="2">The sequence shown here is derived from an EMBL/GenBank/DDBJ whole genome shotgun (WGS) entry which is preliminary data.</text>
</comment>
<reference evidence="2" key="1">
    <citation type="journal article" date="2014" name="Int. J. Syst. Evol. Microbiol.">
        <title>Complete genome sequence of Corynebacterium casei LMG S-19264T (=DSM 44701T), isolated from a smear-ripened cheese.</title>
        <authorList>
            <consortium name="US DOE Joint Genome Institute (JGI-PGF)"/>
            <person name="Walter F."/>
            <person name="Albersmeier A."/>
            <person name="Kalinowski J."/>
            <person name="Ruckert C."/>
        </authorList>
    </citation>
    <scope>NUCLEOTIDE SEQUENCE</scope>
    <source>
        <strain evidence="2">CGMCC 4.7110</strain>
    </source>
</reference>
<protein>
    <submittedName>
        <fullName evidence="2">Uncharacterized protein</fullName>
    </submittedName>
</protein>